<gene>
    <name evidence="1" type="ORF">HMPREF1092_01349</name>
</gene>
<name>N9Y1T6_9CLOT</name>
<accession>N9Y1T6</accession>
<proteinExistence type="predicted"/>
<dbReference type="AlphaFoldDB" id="N9Y1T6"/>
<dbReference type="HOGENOM" id="CLU_1871810_0_0_9"/>
<protein>
    <submittedName>
        <fullName evidence="1">Uncharacterized protein</fullName>
    </submittedName>
</protein>
<dbReference type="EMBL" id="AGYT01000008">
    <property type="protein sequence ID" value="ENZ02114.1"/>
    <property type="molecule type" value="Genomic_DNA"/>
</dbReference>
<sequence>MKKYFTDFQKAELIKKGMSPKQIRDLNESIHFYYKKYTKLDIGCIEEKILELDNLGELIDSSIAYGVRQHKILRKVVTDYIDNNFSSKFFYKGLFYRTIRSAAPDYWDMGGTSYYRVFLTESKLKLYCLDNFFRLV</sequence>
<dbReference type="Proteomes" id="UP000013097">
    <property type="component" value="Unassembled WGS sequence"/>
</dbReference>
<evidence type="ECO:0000313" key="1">
    <source>
        <dbReference type="EMBL" id="ENZ02114.1"/>
    </source>
</evidence>
<organism evidence="1 2">
    <name type="scientific">Clostridium thermobutyricum</name>
    <dbReference type="NCBI Taxonomy" id="29372"/>
    <lineage>
        <taxon>Bacteria</taxon>
        <taxon>Bacillati</taxon>
        <taxon>Bacillota</taxon>
        <taxon>Clostridia</taxon>
        <taxon>Eubacteriales</taxon>
        <taxon>Clostridiaceae</taxon>
        <taxon>Clostridium</taxon>
    </lineage>
</organism>
<comment type="caution">
    <text evidence="1">The sequence shown here is derived from an EMBL/GenBank/DDBJ whole genome shotgun (WGS) entry which is preliminary data.</text>
</comment>
<reference evidence="1 2" key="1">
    <citation type="submission" date="2013-01" db="EMBL/GenBank/DDBJ databases">
        <title>The Genome Sequence of Clostridium colicanis 209318.</title>
        <authorList>
            <consortium name="The Broad Institute Genome Sequencing Platform"/>
            <person name="Earl A."/>
            <person name="Ward D."/>
            <person name="Feldgarden M."/>
            <person name="Gevers D."/>
            <person name="Courvalin P."/>
            <person name="Lambert T."/>
            <person name="Walker B."/>
            <person name="Young S.K."/>
            <person name="Zeng Q."/>
            <person name="Gargeya S."/>
            <person name="Fitzgerald M."/>
            <person name="Haas B."/>
            <person name="Abouelleil A."/>
            <person name="Alvarado L."/>
            <person name="Arachchi H.M."/>
            <person name="Berlin A.M."/>
            <person name="Chapman S.B."/>
            <person name="Dewar J."/>
            <person name="Goldberg J."/>
            <person name="Griggs A."/>
            <person name="Gujja S."/>
            <person name="Hansen M."/>
            <person name="Howarth C."/>
            <person name="Imamovic A."/>
            <person name="Larimer J."/>
            <person name="McCowan C."/>
            <person name="Murphy C."/>
            <person name="Neiman D."/>
            <person name="Pearson M."/>
            <person name="Priest M."/>
            <person name="Roberts A."/>
            <person name="Saif S."/>
            <person name="Shea T."/>
            <person name="Sisk P."/>
            <person name="Sykes S."/>
            <person name="Wortman J."/>
            <person name="Nusbaum C."/>
            <person name="Birren B."/>
        </authorList>
    </citation>
    <scope>NUCLEOTIDE SEQUENCE [LARGE SCALE GENOMIC DNA]</scope>
    <source>
        <strain evidence="1 2">209318</strain>
    </source>
</reference>
<evidence type="ECO:0000313" key="2">
    <source>
        <dbReference type="Proteomes" id="UP000013097"/>
    </source>
</evidence>
<keyword evidence="2" id="KW-1185">Reference proteome</keyword>
<dbReference type="PATRIC" id="fig|999411.4.peg.1325"/>
<dbReference type="RefSeq" id="WP_002597850.1">
    <property type="nucleotide sequence ID" value="NZ_KB850956.1"/>
</dbReference>